<dbReference type="InterPro" id="IPR016187">
    <property type="entry name" value="CTDL_fold"/>
</dbReference>
<dbReference type="EMBL" id="JAERRB010000010">
    <property type="protein sequence ID" value="MBL0744225.1"/>
    <property type="molecule type" value="Genomic_DNA"/>
</dbReference>
<feature type="chain" id="PRO_5046267464" evidence="1">
    <location>
        <begin position="26"/>
        <end position="285"/>
    </location>
</feature>
<comment type="caution">
    <text evidence="3">The sequence shown here is derived from an EMBL/GenBank/DDBJ whole genome shotgun (WGS) entry which is preliminary data.</text>
</comment>
<evidence type="ECO:0000259" key="2">
    <source>
        <dbReference type="Pfam" id="PF03781"/>
    </source>
</evidence>
<evidence type="ECO:0000313" key="3">
    <source>
        <dbReference type="EMBL" id="MBL0744225.1"/>
    </source>
</evidence>
<dbReference type="InterPro" id="IPR051043">
    <property type="entry name" value="Sulfatase_Mod_Factor_Kinase"/>
</dbReference>
<reference evidence="3 4" key="1">
    <citation type="submission" date="2021-01" db="EMBL/GenBank/DDBJ databases">
        <title>Chryseolinea sp. Jin1 Genome sequencing and assembly.</title>
        <authorList>
            <person name="Kim I."/>
        </authorList>
    </citation>
    <scope>NUCLEOTIDE SEQUENCE [LARGE SCALE GENOMIC DNA]</scope>
    <source>
        <strain evidence="3 4">Jin1</strain>
    </source>
</reference>
<name>A0ABS1KXN9_9BACT</name>
<organism evidence="3 4">
    <name type="scientific">Chryseolinea lacunae</name>
    <dbReference type="NCBI Taxonomy" id="2801331"/>
    <lineage>
        <taxon>Bacteria</taxon>
        <taxon>Pseudomonadati</taxon>
        <taxon>Bacteroidota</taxon>
        <taxon>Cytophagia</taxon>
        <taxon>Cytophagales</taxon>
        <taxon>Fulvivirgaceae</taxon>
        <taxon>Chryseolinea</taxon>
    </lineage>
</organism>
<dbReference type="Pfam" id="PF03781">
    <property type="entry name" value="FGE-sulfatase"/>
    <property type="match status" value="1"/>
</dbReference>
<dbReference type="Proteomes" id="UP000613030">
    <property type="component" value="Unassembled WGS sequence"/>
</dbReference>
<dbReference type="InterPro" id="IPR042095">
    <property type="entry name" value="SUMF_sf"/>
</dbReference>
<proteinExistence type="predicted"/>
<accession>A0ABS1KXN9</accession>
<dbReference type="InterPro" id="IPR005532">
    <property type="entry name" value="SUMF_dom"/>
</dbReference>
<dbReference type="Gene3D" id="3.90.1580.10">
    <property type="entry name" value="paralog of FGE (formylglycine-generating enzyme)"/>
    <property type="match status" value="1"/>
</dbReference>
<dbReference type="RefSeq" id="WP_202013883.1">
    <property type="nucleotide sequence ID" value="NZ_JAERRB010000010.1"/>
</dbReference>
<gene>
    <name evidence="3" type="ORF">JI741_23540</name>
</gene>
<dbReference type="PANTHER" id="PTHR23150">
    <property type="entry name" value="SULFATASE MODIFYING FACTOR 1, 2"/>
    <property type="match status" value="1"/>
</dbReference>
<keyword evidence="1" id="KW-0732">Signal</keyword>
<feature type="domain" description="Sulfatase-modifying factor enzyme-like" evidence="2">
    <location>
        <begin position="30"/>
        <end position="280"/>
    </location>
</feature>
<protein>
    <submittedName>
        <fullName evidence="3">Formylglycine-generating enzyme family protein</fullName>
    </submittedName>
</protein>
<dbReference type="SUPFAM" id="SSF56436">
    <property type="entry name" value="C-type lectin-like"/>
    <property type="match status" value="1"/>
</dbReference>
<feature type="signal peptide" evidence="1">
    <location>
        <begin position="1"/>
        <end position="25"/>
    </location>
</feature>
<dbReference type="PANTHER" id="PTHR23150:SF19">
    <property type="entry name" value="FORMYLGLYCINE-GENERATING ENZYME"/>
    <property type="match status" value="1"/>
</dbReference>
<keyword evidence="4" id="KW-1185">Reference proteome</keyword>
<evidence type="ECO:0000313" key="4">
    <source>
        <dbReference type="Proteomes" id="UP000613030"/>
    </source>
</evidence>
<evidence type="ECO:0000256" key="1">
    <source>
        <dbReference type="SAM" id="SignalP"/>
    </source>
</evidence>
<sequence length="285" mass="31337">MRHFLKTTFGLLALLSVSFLFYAFARPEFAEMATVKGGTLYTTDPITHAAKQVAIKPFLLDKNLVTVGEFEAFVKATHYVTEAEKFGNGGVFDAAAQGWTLVDGANFRYPFGRSKPKAPDTHPVTQVSWNDAVAYATWKGKRLPTQWEWEHAAKNGEASSKQYTWGQDLVVDGKYKANTWQGSFPSHNTVEDGYATTSPVGVFGPNKIGLTDMGGNVWQWCSDTIQPVGREAEMDPGMRRVTRGGSFLCDPMVCHGFQVTGRSSSTPESSMVHIGFRCAKSIGEK</sequence>